<evidence type="ECO:0000256" key="1">
    <source>
        <dbReference type="SAM" id="MobiDB-lite"/>
    </source>
</evidence>
<reference evidence="2 3" key="1">
    <citation type="submission" date="2019-01" db="EMBL/GenBank/DDBJ databases">
        <title>Draft genome sequence of Psathyrella aberdarensis IHI B618.</title>
        <authorList>
            <person name="Buettner E."/>
            <person name="Kellner H."/>
        </authorList>
    </citation>
    <scope>NUCLEOTIDE SEQUENCE [LARGE SCALE GENOMIC DNA]</scope>
    <source>
        <strain evidence="2 3">IHI B618</strain>
    </source>
</reference>
<comment type="caution">
    <text evidence="2">The sequence shown here is derived from an EMBL/GenBank/DDBJ whole genome shotgun (WGS) entry which is preliminary data.</text>
</comment>
<dbReference type="EMBL" id="SDEE01001282">
    <property type="protein sequence ID" value="RXW12338.1"/>
    <property type="molecule type" value="Genomic_DNA"/>
</dbReference>
<feature type="compositionally biased region" description="Basic and acidic residues" evidence="1">
    <location>
        <begin position="304"/>
        <end position="315"/>
    </location>
</feature>
<protein>
    <submittedName>
        <fullName evidence="2">Uncharacterized protein</fullName>
    </submittedName>
</protein>
<dbReference type="Proteomes" id="UP000290288">
    <property type="component" value="Unassembled WGS sequence"/>
</dbReference>
<keyword evidence="3" id="KW-1185">Reference proteome</keyword>
<feature type="compositionally biased region" description="Polar residues" evidence="1">
    <location>
        <begin position="283"/>
        <end position="297"/>
    </location>
</feature>
<name>A0A4V1Q1P8_9AGAR</name>
<dbReference type="STRING" id="2316362.A0A4V1Q1P8"/>
<evidence type="ECO:0000313" key="2">
    <source>
        <dbReference type="EMBL" id="RXW12338.1"/>
    </source>
</evidence>
<evidence type="ECO:0000313" key="3">
    <source>
        <dbReference type="Proteomes" id="UP000290288"/>
    </source>
</evidence>
<organism evidence="2 3">
    <name type="scientific">Candolleomyces aberdarensis</name>
    <dbReference type="NCBI Taxonomy" id="2316362"/>
    <lineage>
        <taxon>Eukaryota</taxon>
        <taxon>Fungi</taxon>
        <taxon>Dikarya</taxon>
        <taxon>Basidiomycota</taxon>
        <taxon>Agaricomycotina</taxon>
        <taxon>Agaricomycetes</taxon>
        <taxon>Agaricomycetidae</taxon>
        <taxon>Agaricales</taxon>
        <taxon>Agaricineae</taxon>
        <taxon>Psathyrellaceae</taxon>
        <taxon>Candolleomyces</taxon>
    </lineage>
</organism>
<feature type="compositionally biased region" description="Polar residues" evidence="1">
    <location>
        <begin position="319"/>
        <end position="330"/>
    </location>
</feature>
<gene>
    <name evidence="2" type="ORF">EST38_g13515</name>
</gene>
<sequence>MSPKFVDTQQNFMKGCLKRTISRLSDCQGIVTRIYDKDEGPACGTFPNFKNFLQLPDADSTLFYRLHLFPDQQKNLKKIFQCTWYVEILCSTLFGSTALKNKSLAQNSNSDMQTIFMHSSDTGFEDQGEYSKIDYKAKYNWCKHVILDALRTGGWVEARMLDLFDCYNRQVFADGKGERAVQQEVTKELSEALNVLNMDSEGQDKDLKFQRTTAYHPAQQTRNLHHTVSLPHSAHLSKAPAIYCNPSMEEDHDSDCIGNGPPGHSAPATDDNREESRGADATAVSSDHTTSIVTQHAGSGGRGKGKERGSQKAQRETMAATQWSTRNQMS</sequence>
<accession>A0A4V1Q1P8</accession>
<proteinExistence type="predicted"/>
<feature type="region of interest" description="Disordered" evidence="1">
    <location>
        <begin position="249"/>
        <end position="330"/>
    </location>
</feature>
<dbReference type="AlphaFoldDB" id="A0A4V1Q1P8"/>